<dbReference type="InterPro" id="IPR051677">
    <property type="entry name" value="AfsR-DnrI-RedD_regulator"/>
</dbReference>
<feature type="DNA-binding region" description="OmpR/PhoB-type" evidence="5">
    <location>
        <begin position="1"/>
        <end position="92"/>
    </location>
</feature>
<evidence type="ECO:0000313" key="7">
    <source>
        <dbReference type="EMBL" id="GAA4253461.1"/>
    </source>
</evidence>
<keyword evidence="3 5" id="KW-0238">DNA-binding</keyword>
<dbReference type="InterPro" id="IPR005158">
    <property type="entry name" value="BTAD"/>
</dbReference>
<organism evidence="7 8">
    <name type="scientific">Dactylosporangium darangshiense</name>
    <dbReference type="NCBI Taxonomy" id="579108"/>
    <lineage>
        <taxon>Bacteria</taxon>
        <taxon>Bacillati</taxon>
        <taxon>Actinomycetota</taxon>
        <taxon>Actinomycetes</taxon>
        <taxon>Micromonosporales</taxon>
        <taxon>Micromonosporaceae</taxon>
        <taxon>Dactylosporangium</taxon>
    </lineage>
</organism>
<evidence type="ECO:0000256" key="2">
    <source>
        <dbReference type="ARBA" id="ARBA00023015"/>
    </source>
</evidence>
<dbReference type="PROSITE" id="PS51755">
    <property type="entry name" value="OMPR_PHOB"/>
    <property type="match status" value="1"/>
</dbReference>
<comment type="caution">
    <text evidence="7">The sequence shown here is derived from an EMBL/GenBank/DDBJ whole genome shotgun (WGS) entry which is preliminary data.</text>
</comment>
<proteinExistence type="inferred from homology"/>
<dbReference type="Pfam" id="PF00486">
    <property type="entry name" value="Trans_reg_C"/>
    <property type="match status" value="1"/>
</dbReference>
<name>A0ABP8DDN1_9ACTN</name>
<dbReference type="Proteomes" id="UP001500620">
    <property type="component" value="Unassembled WGS sequence"/>
</dbReference>
<dbReference type="Pfam" id="PF03704">
    <property type="entry name" value="BTAD"/>
    <property type="match status" value="1"/>
</dbReference>
<evidence type="ECO:0000259" key="6">
    <source>
        <dbReference type="PROSITE" id="PS51755"/>
    </source>
</evidence>
<dbReference type="RefSeq" id="WP_345130530.1">
    <property type="nucleotide sequence ID" value="NZ_BAABAT010000016.1"/>
</dbReference>
<dbReference type="SMART" id="SM01043">
    <property type="entry name" value="BTAD"/>
    <property type="match status" value="1"/>
</dbReference>
<dbReference type="PANTHER" id="PTHR35807:SF1">
    <property type="entry name" value="TRANSCRIPTIONAL REGULATOR REDD"/>
    <property type="match status" value="1"/>
</dbReference>
<keyword evidence="4" id="KW-0804">Transcription</keyword>
<evidence type="ECO:0000256" key="4">
    <source>
        <dbReference type="ARBA" id="ARBA00023163"/>
    </source>
</evidence>
<dbReference type="InterPro" id="IPR016032">
    <property type="entry name" value="Sig_transdc_resp-reg_C-effctor"/>
</dbReference>
<dbReference type="Gene3D" id="1.25.40.10">
    <property type="entry name" value="Tetratricopeptide repeat domain"/>
    <property type="match status" value="1"/>
</dbReference>
<dbReference type="SMART" id="SM00862">
    <property type="entry name" value="Trans_reg_C"/>
    <property type="match status" value="1"/>
</dbReference>
<dbReference type="EMBL" id="BAABAT010000016">
    <property type="protein sequence ID" value="GAA4253461.1"/>
    <property type="molecule type" value="Genomic_DNA"/>
</dbReference>
<sequence length="273" mass="30510">MQFFILGSLEVRGTEERIQITAPKQRAVLAALLLGANNEVPIDQLVRYVWDSRPPATAQSTVQSYIYRLRRLLRSLPGVQLRTNIDSYMLEVDGAETDLWSFRGLVERARADADAGRWNESVAQLRNATAVWRGNALTGVPGETIRQEGRVLDGERIAAYEELFGIEIFLGNTRQIVPELQKIASAHPFHEAFHAQLMLALYASGRQAEALQSFASIRRRLRDRLGIEPGVDLQQLHRSILRQVPAAQMTSPTPLRPMAMSSFAALARQEPAA</sequence>
<evidence type="ECO:0000313" key="8">
    <source>
        <dbReference type="Proteomes" id="UP001500620"/>
    </source>
</evidence>
<dbReference type="InterPro" id="IPR036388">
    <property type="entry name" value="WH-like_DNA-bd_sf"/>
</dbReference>
<accession>A0ABP8DDN1</accession>
<evidence type="ECO:0000256" key="5">
    <source>
        <dbReference type="PROSITE-ProRule" id="PRU01091"/>
    </source>
</evidence>
<dbReference type="Gene3D" id="1.10.10.10">
    <property type="entry name" value="Winged helix-like DNA-binding domain superfamily/Winged helix DNA-binding domain"/>
    <property type="match status" value="1"/>
</dbReference>
<dbReference type="InterPro" id="IPR001867">
    <property type="entry name" value="OmpR/PhoB-type_DNA-bd"/>
</dbReference>
<evidence type="ECO:0000256" key="1">
    <source>
        <dbReference type="ARBA" id="ARBA00005820"/>
    </source>
</evidence>
<dbReference type="SUPFAM" id="SSF46894">
    <property type="entry name" value="C-terminal effector domain of the bipartite response regulators"/>
    <property type="match status" value="1"/>
</dbReference>
<protein>
    <recommendedName>
        <fullName evidence="6">OmpR/PhoB-type domain-containing protein</fullName>
    </recommendedName>
</protein>
<dbReference type="PANTHER" id="PTHR35807">
    <property type="entry name" value="TRANSCRIPTIONAL REGULATOR REDD-RELATED"/>
    <property type="match status" value="1"/>
</dbReference>
<gene>
    <name evidence="7" type="ORF">GCM10022255_054410</name>
</gene>
<dbReference type="CDD" id="cd15831">
    <property type="entry name" value="BTAD"/>
    <property type="match status" value="1"/>
</dbReference>
<dbReference type="SUPFAM" id="SSF48452">
    <property type="entry name" value="TPR-like"/>
    <property type="match status" value="1"/>
</dbReference>
<dbReference type="InterPro" id="IPR011990">
    <property type="entry name" value="TPR-like_helical_dom_sf"/>
</dbReference>
<keyword evidence="2" id="KW-0805">Transcription regulation</keyword>
<feature type="domain" description="OmpR/PhoB-type" evidence="6">
    <location>
        <begin position="1"/>
        <end position="92"/>
    </location>
</feature>
<reference evidence="8" key="1">
    <citation type="journal article" date="2019" name="Int. J. Syst. Evol. Microbiol.">
        <title>The Global Catalogue of Microorganisms (GCM) 10K type strain sequencing project: providing services to taxonomists for standard genome sequencing and annotation.</title>
        <authorList>
            <consortium name="The Broad Institute Genomics Platform"/>
            <consortium name="The Broad Institute Genome Sequencing Center for Infectious Disease"/>
            <person name="Wu L."/>
            <person name="Ma J."/>
        </authorList>
    </citation>
    <scope>NUCLEOTIDE SEQUENCE [LARGE SCALE GENOMIC DNA]</scope>
    <source>
        <strain evidence="8">JCM 17441</strain>
    </source>
</reference>
<comment type="similarity">
    <text evidence="1">Belongs to the AfsR/DnrI/RedD regulatory family.</text>
</comment>
<evidence type="ECO:0000256" key="3">
    <source>
        <dbReference type="ARBA" id="ARBA00023125"/>
    </source>
</evidence>
<keyword evidence="8" id="KW-1185">Reference proteome</keyword>